<dbReference type="AlphaFoldDB" id="C9LXJ5"/>
<dbReference type="Proteomes" id="UP000003505">
    <property type="component" value="Unassembled WGS sequence"/>
</dbReference>
<comment type="caution">
    <text evidence="1">The sequence shown here is derived from an EMBL/GenBank/DDBJ whole genome shotgun (WGS) entry which is preliminary data.</text>
</comment>
<protein>
    <submittedName>
        <fullName evidence="1">Uncharacterized protein</fullName>
    </submittedName>
</protein>
<accession>C9LXJ5</accession>
<evidence type="ECO:0000313" key="1">
    <source>
        <dbReference type="EMBL" id="EEX76378.1"/>
    </source>
</evidence>
<dbReference type="EMBL" id="ACKP02000049">
    <property type="protein sequence ID" value="EEX76378.1"/>
    <property type="molecule type" value="Genomic_DNA"/>
</dbReference>
<evidence type="ECO:0000313" key="2">
    <source>
        <dbReference type="Proteomes" id="UP000003505"/>
    </source>
</evidence>
<sequence length="69" mass="7782">MSIGFLKNCSQRRIFTLANRTVTIPKLCRAASSDAPYEGNTNKCSASLRNRTAENIFHRYVIDKFAISL</sequence>
<proteinExistence type="predicted"/>
<gene>
    <name evidence="1" type="ORF">SELSPUOL_02203</name>
</gene>
<name>C9LXJ5_SELS3</name>
<reference evidence="1 2" key="1">
    <citation type="submission" date="2009-09" db="EMBL/GenBank/DDBJ databases">
        <authorList>
            <person name="Weinstock G."/>
            <person name="Sodergren E."/>
            <person name="Clifton S."/>
            <person name="Fulton L."/>
            <person name="Fulton B."/>
            <person name="Courtney L."/>
            <person name="Fronick C."/>
            <person name="Harrison M."/>
            <person name="Strong C."/>
            <person name="Farmer C."/>
            <person name="Delahaunty K."/>
            <person name="Markovic C."/>
            <person name="Hall O."/>
            <person name="Minx P."/>
            <person name="Tomlinson C."/>
            <person name="Mitreva M."/>
            <person name="Nelson J."/>
            <person name="Hou S."/>
            <person name="Wollam A."/>
            <person name="Pepin K.H."/>
            <person name="Johnson M."/>
            <person name="Bhonagiri V."/>
            <person name="Nash W.E."/>
            <person name="Warren W."/>
            <person name="Chinwalla A."/>
            <person name="Mardis E.R."/>
            <person name="Wilson R.K."/>
        </authorList>
    </citation>
    <scope>NUCLEOTIDE SEQUENCE [LARGE SCALE GENOMIC DNA]</scope>
    <source>
        <strain evidence="2">ATCC 35185 / DSM 20758 / VPI D19B-28</strain>
    </source>
</reference>
<organism evidence="1 2">
    <name type="scientific">Selenomonas sputigena (strain ATCC 35185 / DSM 20758 / CCUG 44933 / VPI D19B-28)</name>
    <dbReference type="NCBI Taxonomy" id="546271"/>
    <lineage>
        <taxon>Bacteria</taxon>
        <taxon>Bacillati</taxon>
        <taxon>Bacillota</taxon>
        <taxon>Negativicutes</taxon>
        <taxon>Selenomonadales</taxon>
        <taxon>Selenomonadaceae</taxon>
        <taxon>Selenomonas</taxon>
    </lineage>
</organism>